<feature type="domain" description="Zn(2)-C6 fungal-type" evidence="1">
    <location>
        <begin position="4"/>
        <end position="32"/>
    </location>
</feature>
<accession>A0A5N6KT95</accession>
<dbReference type="AlphaFoldDB" id="A0A5N6KT95"/>
<dbReference type="OrthoDB" id="3525185at2759"/>
<dbReference type="PROSITE" id="PS00463">
    <property type="entry name" value="ZN2_CY6_FUNGAL_1"/>
    <property type="match status" value="1"/>
</dbReference>
<dbReference type="PROSITE" id="PS50048">
    <property type="entry name" value="ZN2_CY6_FUNGAL_2"/>
    <property type="match status" value="1"/>
</dbReference>
<dbReference type="GO" id="GO:0000981">
    <property type="term" value="F:DNA-binding transcription factor activity, RNA polymerase II-specific"/>
    <property type="evidence" value="ECO:0007669"/>
    <property type="project" value="InterPro"/>
</dbReference>
<dbReference type="GO" id="GO:0008270">
    <property type="term" value="F:zinc ion binding"/>
    <property type="evidence" value="ECO:0007669"/>
    <property type="project" value="InterPro"/>
</dbReference>
<reference evidence="2 3" key="1">
    <citation type="submission" date="2019-06" db="EMBL/GenBank/DDBJ databases">
        <title>A chromosomal-level reference genome of Carpinus fangiana (Coryloideae, Betulaceae).</title>
        <authorList>
            <person name="Yang X."/>
            <person name="Wang Z."/>
            <person name="Zhang L."/>
            <person name="Hao G."/>
            <person name="Liu J."/>
            <person name="Yang Y."/>
        </authorList>
    </citation>
    <scope>NUCLEOTIDE SEQUENCE [LARGE SCALE GENOMIC DNA]</scope>
    <source>
        <strain evidence="2">Cfa_2016G</strain>
        <tissue evidence="2">Leaf</tissue>
    </source>
</reference>
<dbReference type="PANTHER" id="PTHR38111:SF9">
    <property type="entry name" value="ZN(2)-C6 FUNGAL-TYPE DOMAIN-CONTAINING PROTEIN"/>
    <property type="match status" value="1"/>
</dbReference>
<protein>
    <recommendedName>
        <fullName evidence="1">Zn(2)-C6 fungal-type domain-containing protein</fullName>
    </recommendedName>
</protein>
<dbReference type="Proteomes" id="UP000327013">
    <property type="component" value="Unassembled WGS sequence"/>
</dbReference>
<organism evidence="2 3">
    <name type="scientific">Carpinus fangiana</name>
    <dbReference type="NCBI Taxonomy" id="176857"/>
    <lineage>
        <taxon>Eukaryota</taxon>
        <taxon>Viridiplantae</taxon>
        <taxon>Streptophyta</taxon>
        <taxon>Embryophyta</taxon>
        <taxon>Tracheophyta</taxon>
        <taxon>Spermatophyta</taxon>
        <taxon>Magnoliopsida</taxon>
        <taxon>eudicotyledons</taxon>
        <taxon>Gunneridae</taxon>
        <taxon>Pentapetalae</taxon>
        <taxon>rosids</taxon>
        <taxon>fabids</taxon>
        <taxon>Fagales</taxon>
        <taxon>Betulaceae</taxon>
        <taxon>Carpinus</taxon>
    </lineage>
</organism>
<dbReference type="InterPro" id="IPR053178">
    <property type="entry name" value="Osmoadaptation_assoc"/>
</dbReference>
<dbReference type="EMBL" id="VIBQ01000012">
    <property type="protein sequence ID" value="KAB8343015.1"/>
    <property type="molecule type" value="Genomic_DNA"/>
</dbReference>
<proteinExistence type="predicted"/>
<evidence type="ECO:0000313" key="3">
    <source>
        <dbReference type="Proteomes" id="UP000327013"/>
    </source>
</evidence>
<gene>
    <name evidence="2" type="ORF">FH972_022609</name>
</gene>
<evidence type="ECO:0000259" key="1">
    <source>
        <dbReference type="PROSITE" id="PS50048"/>
    </source>
</evidence>
<name>A0A5N6KT95_9ROSI</name>
<dbReference type="InterPro" id="IPR036864">
    <property type="entry name" value="Zn2-C6_fun-type_DNA-bd_sf"/>
</dbReference>
<dbReference type="PANTHER" id="PTHR38111">
    <property type="entry name" value="ZN(2)-C6 FUNGAL-TYPE DOMAIN-CONTAINING PROTEIN-RELATED"/>
    <property type="match status" value="1"/>
</dbReference>
<dbReference type="Gene3D" id="4.10.240.10">
    <property type="entry name" value="Zn(2)-C6 fungal-type DNA-binding domain"/>
    <property type="match status" value="1"/>
</dbReference>
<keyword evidence="3" id="KW-1185">Reference proteome</keyword>
<dbReference type="Pfam" id="PF00172">
    <property type="entry name" value="Zn_clus"/>
    <property type="match status" value="1"/>
</dbReference>
<dbReference type="SUPFAM" id="SSF57701">
    <property type="entry name" value="Zn2/Cys6 DNA-binding domain"/>
    <property type="match status" value="1"/>
</dbReference>
<evidence type="ECO:0000313" key="2">
    <source>
        <dbReference type="EMBL" id="KAB8343015.1"/>
    </source>
</evidence>
<comment type="caution">
    <text evidence="2">The sequence shown here is derived from an EMBL/GenBank/DDBJ whole genome shotgun (WGS) entry which is preliminary data.</text>
</comment>
<sequence>MQTSCRTCRRRRLACDRAKPTCARCETDGHACGGYAREEQNLFVNFDSRNIKARKKRVLCEAITAQNLADSRHESVVQAYTSPSQALLAERPNLLGIQALDLSPAEFTAHFATLWHYFTTVFVRTPDAWAHAYNHLALQSRALDLALIALSAQRISTTKEHAKVGDVACTTYGESVNLLRRLLAHLDDASTEQSGVEMARLAATSLALALVDGCRNTPATIFESGWVSANPHLRGACAITLRAGPDAFTAGGLHLVFKKLREMEILNAMCCYRRSNLASRQWMETPWAAHPKTWRDKLWDIAFEVGDFVVAQHGLEEWVCKWSTQPRAHRVVPTQELLPADVAISSADFDEDDFLQSFTASCNTSETTASPTTIDSTCHENVLHSVDVLVDSLRHWHDHWVAERSRRHQAETEHDKVYLSSEYYALSLIPHLVRLRVVLSIPADLIASLSPAEDYSTIHSHSLCLLNTLRSSLRHPYYKLDESDGGKCLGITEGQCRSLLPAWAISVGEVMLELGGMSAWKPPMALAGESVQSTQILQQLGDELNLQLDLPMDSDASTLFPGDTLSSHNDQICSNNTMSGIR</sequence>
<dbReference type="InterPro" id="IPR001138">
    <property type="entry name" value="Zn2Cys6_DnaBD"/>
</dbReference>